<reference evidence="2 3" key="1">
    <citation type="submission" date="2015-01" db="EMBL/GenBank/DDBJ databases">
        <title>Enhanced salinomycin production by adjusting the supply of polyketide extender units in Streptomyce albus DSM 41398.</title>
        <authorList>
            <person name="Lu C."/>
        </authorList>
    </citation>
    <scope>NUCLEOTIDE SEQUENCE [LARGE SCALE GENOMIC DNA]</scope>
    <source>
        <strain evidence="3">ATCC 21838 / DSM 41398 / FERM P-419 / JCM 4703 / NBRC 107858</strain>
    </source>
</reference>
<organism evidence="2 3">
    <name type="scientific">Streptomyces albus (strain ATCC 21838 / DSM 41398 / FERM P-419 / JCM 4703 / NBRC 107858)</name>
    <dbReference type="NCBI Taxonomy" id="1081613"/>
    <lineage>
        <taxon>Bacteria</taxon>
        <taxon>Bacillati</taxon>
        <taxon>Actinomycetota</taxon>
        <taxon>Actinomycetes</taxon>
        <taxon>Kitasatosporales</taxon>
        <taxon>Streptomycetaceae</taxon>
        <taxon>Streptomyces</taxon>
    </lineage>
</organism>
<dbReference type="KEGG" id="sals:SLNWT_4185"/>
<evidence type="ECO:0000313" key="2">
    <source>
        <dbReference type="EMBL" id="AJE84561.1"/>
    </source>
</evidence>
<dbReference type="AlphaFoldDB" id="A0A0B5F101"/>
<evidence type="ECO:0000313" key="3">
    <source>
        <dbReference type="Proteomes" id="UP000031523"/>
    </source>
</evidence>
<protein>
    <submittedName>
        <fullName evidence="2">Uncharacterized protein</fullName>
    </submittedName>
</protein>
<feature type="compositionally biased region" description="Basic and acidic residues" evidence="1">
    <location>
        <begin position="23"/>
        <end position="41"/>
    </location>
</feature>
<evidence type="ECO:0000256" key="1">
    <source>
        <dbReference type="SAM" id="MobiDB-lite"/>
    </source>
</evidence>
<accession>A0A0B5F101</accession>
<feature type="region of interest" description="Disordered" evidence="1">
    <location>
        <begin position="1"/>
        <end position="41"/>
    </location>
</feature>
<keyword evidence="3" id="KW-1185">Reference proteome</keyword>
<proteinExistence type="predicted"/>
<gene>
    <name evidence="2" type="ORF">SLNWT_4185</name>
</gene>
<feature type="compositionally biased region" description="Basic residues" evidence="1">
    <location>
        <begin position="1"/>
        <end position="22"/>
    </location>
</feature>
<name>A0A0B5F101_STRA4</name>
<dbReference type="Proteomes" id="UP000031523">
    <property type="component" value="Chromosome"/>
</dbReference>
<sequence length="41" mass="4639">MRRRGVRGGQRRRADRPRRAGRGGRDGGRVPDDGRGRPVAW</sequence>
<dbReference type="EMBL" id="CP010519">
    <property type="protein sequence ID" value="AJE84561.1"/>
    <property type="molecule type" value="Genomic_DNA"/>
</dbReference>